<proteinExistence type="predicted"/>
<gene>
    <name evidence="2" type="ORF">CCMP2556_LOCUS7785</name>
</gene>
<dbReference type="EMBL" id="CAXAMN010003459">
    <property type="protein sequence ID" value="CAK9004720.1"/>
    <property type="molecule type" value="Genomic_DNA"/>
</dbReference>
<sequence length="366" mass="41070">MARNFPLPFRSLPLLPFKIIESELSRACNQLVSSDAPSMLPVPDHIRQEAQRIWQSLLDMHEKHEQHENEILEAQAWSLLLSKVQAEALDRAHVPHPPVMIPVTEEQLSFWHRFAMEVEFLPPEELEDLELLEAISEEWTGAASIAEAIRLHRAIRGHVESMQGLKVCILGPSSSCEYHLGIEVLEEKLLTILGDGDLQLMFCGPEVPTARSSQRGKLQLEHRPGLWHEQPEAGVVAGTAAAASWELFIALNAGTSLREYQEQWRETFMKLPQSSMIYITGYNLLEVQEANRDLRTGMDRWPDELDEATCRVCRSGTLKGFDRVELGTTPASFPGKANYAECIVPGLGGLGAGLPVEPWWPIFARS</sequence>
<evidence type="ECO:0000313" key="2">
    <source>
        <dbReference type="EMBL" id="CAK9004720.1"/>
    </source>
</evidence>
<name>A0ABP0ISY6_9DINO</name>
<dbReference type="Proteomes" id="UP001642484">
    <property type="component" value="Unassembled WGS sequence"/>
</dbReference>
<dbReference type="Pfam" id="PF20179">
    <property type="entry name" value="MSS51_C"/>
    <property type="match status" value="1"/>
</dbReference>
<evidence type="ECO:0000259" key="1">
    <source>
        <dbReference type="Pfam" id="PF20179"/>
    </source>
</evidence>
<accession>A0ABP0ISY6</accession>
<keyword evidence="3" id="KW-1185">Reference proteome</keyword>
<feature type="domain" description="Mitochondrial splicing suppressor 51-like C-terminal" evidence="1">
    <location>
        <begin position="158"/>
        <end position="294"/>
    </location>
</feature>
<dbReference type="InterPro" id="IPR046824">
    <property type="entry name" value="Mss51-like_C"/>
</dbReference>
<reference evidence="2 3" key="1">
    <citation type="submission" date="2024-02" db="EMBL/GenBank/DDBJ databases">
        <authorList>
            <person name="Chen Y."/>
            <person name="Shah S."/>
            <person name="Dougan E. K."/>
            <person name="Thang M."/>
            <person name="Chan C."/>
        </authorList>
    </citation>
    <scope>NUCLEOTIDE SEQUENCE [LARGE SCALE GENOMIC DNA]</scope>
</reference>
<protein>
    <recommendedName>
        <fullName evidence="1">Mitochondrial splicing suppressor 51-like C-terminal domain-containing protein</fullName>
    </recommendedName>
</protein>
<evidence type="ECO:0000313" key="3">
    <source>
        <dbReference type="Proteomes" id="UP001642484"/>
    </source>
</evidence>
<organism evidence="2 3">
    <name type="scientific">Durusdinium trenchii</name>
    <dbReference type="NCBI Taxonomy" id="1381693"/>
    <lineage>
        <taxon>Eukaryota</taxon>
        <taxon>Sar</taxon>
        <taxon>Alveolata</taxon>
        <taxon>Dinophyceae</taxon>
        <taxon>Suessiales</taxon>
        <taxon>Symbiodiniaceae</taxon>
        <taxon>Durusdinium</taxon>
    </lineage>
</organism>
<comment type="caution">
    <text evidence="2">The sequence shown here is derived from an EMBL/GenBank/DDBJ whole genome shotgun (WGS) entry which is preliminary data.</text>
</comment>